<dbReference type="Gene3D" id="3.40.630.30">
    <property type="match status" value="1"/>
</dbReference>
<dbReference type="CDD" id="cd04301">
    <property type="entry name" value="NAT_SF"/>
    <property type="match status" value="1"/>
</dbReference>
<keyword evidence="3" id="KW-1185">Reference proteome</keyword>
<dbReference type="InterPro" id="IPR016181">
    <property type="entry name" value="Acyl_CoA_acyltransferase"/>
</dbReference>
<sequence>MREADLPAVSAIASAVHPGLPEADGVFAERLRLAPGACLALEGDGAVLGYALAHPWWRGRVVALDRMLHALPDEPEVLYLHDLALLPAARGSGAGAEAVRRLAAIARGLPLALVSIGGTEVFWRAQGFAPVADPALDAVLRSYGAQALYMERAIDLSGGGSC</sequence>
<dbReference type="Proteomes" id="UP000681594">
    <property type="component" value="Unassembled WGS sequence"/>
</dbReference>
<accession>A0ABS4AII5</accession>
<dbReference type="SUPFAM" id="SSF55729">
    <property type="entry name" value="Acyl-CoA N-acyltransferases (Nat)"/>
    <property type="match status" value="1"/>
</dbReference>
<dbReference type="InterPro" id="IPR000182">
    <property type="entry name" value="GNAT_dom"/>
</dbReference>
<dbReference type="PROSITE" id="PS51186">
    <property type="entry name" value="GNAT"/>
    <property type="match status" value="1"/>
</dbReference>
<evidence type="ECO:0000259" key="1">
    <source>
        <dbReference type="PROSITE" id="PS51186"/>
    </source>
</evidence>
<gene>
    <name evidence="2" type="ORF">J8J14_18830</name>
</gene>
<proteinExistence type="predicted"/>
<evidence type="ECO:0000313" key="2">
    <source>
        <dbReference type="EMBL" id="MBP0446834.1"/>
    </source>
</evidence>
<name>A0ABS4AII5_9PROT</name>
<dbReference type="Pfam" id="PF00583">
    <property type="entry name" value="Acetyltransf_1"/>
    <property type="match status" value="1"/>
</dbReference>
<comment type="caution">
    <text evidence="2">The sequence shown here is derived from an EMBL/GenBank/DDBJ whole genome shotgun (WGS) entry which is preliminary data.</text>
</comment>
<evidence type="ECO:0000313" key="3">
    <source>
        <dbReference type="Proteomes" id="UP000681594"/>
    </source>
</evidence>
<protein>
    <submittedName>
        <fullName evidence="2">GNAT family N-acetyltransferase</fullName>
    </submittedName>
</protein>
<feature type="domain" description="N-acetyltransferase" evidence="1">
    <location>
        <begin position="1"/>
        <end position="155"/>
    </location>
</feature>
<dbReference type="EMBL" id="JAGIZB010000021">
    <property type="protein sequence ID" value="MBP0446834.1"/>
    <property type="molecule type" value="Genomic_DNA"/>
</dbReference>
<reference evidence="2 3" key="1">
    <citation type="submission" date="2021-03" db="EMBL/GenBank/DDBJ databases">
        <authorList>
            <person name="So Y."/>
        </authorList>
    </citation>
    <scope>NUCLEOTIDE SEQUENCE [LARGE SCALE GENOMIC DNA]</scope>
    <source>
        <strain evidence="2 3">SSH11</strain>
    </source>
</reference>
<organism evidence="2 3">
    <name type="scientific">Pararoseomonas baculiformis</name>
    <dbReference type="NCBI Taxonomy" id="2820812"/>
    <lineage>
        <taxon>Bacteria</taxon>
        <taxon>Pseudomonadati</taxon>
        <taxon>Pseudomonadota</taxon>
        <taxon>Alphaproteobacteria</taxon>
        <taxon>Acetobacterales</taxon>
        <taxon>Acetobacteraceae</taxon>
        <taxon>Pararoseomonas</taxon>
    </lineage>
</organism>